<evidence type="ECO:0000256" key="3">
    <source>
        <dbReference type="ARBA" id="ARBA00022473"/>
    </source>
</evidence>
<proteinExistence type="inferred from homology"/>
<evidence type="ECO:0000313" key="14">
    <source>
        <dbReference type="Proteomes" id="UP000314986"/>
    </source>
</evidence>
<dbReference type="InterPro" id="IPR015526">
    <property type="entry name" value="Frizzled/SFRP"/>
</dbReference>
<keyword evidence="8 9" id="KW-1015">Disulfide bond</keyword>
<name>A0A4W3JHD5_CALMI</name>
<reference evidence="13" key="4">
    <citation type="submission" date="2025-08" db="UniProtKB">
        <authorList>
            <consortium name="Ensembl"/>
        </authorList>
    </citation>
    <scope>IDENTIFICATION</scope>
</reference>
<dbReference type="GO" id="GO:0030154">
    <property type="term" value="P:cell differentiation"/>
    <property type="evidence" value="ECO:0007669"/>
    <property type="project" value="UniProtKB-KW"/>
</dbReference>
<dbReference type="SMART" id="SM00063">
    <property type="entry name" value="FRI"/>
    <property type="match status" value="1"/>
</dbReference>
<evidence type="ECO:0000259" key="11">
    <source>
        <dbReference type="PROSITE" id="PS50038"/>
    </source>
</evidence>
<dbReference type="CDD" id="cd03580">
    <property type="entry name" value="NTR_Sfrp1_like"/>
    <property type="match status" value="1"/>
</dbReference>
<dbReference type="InParanoid" id="A0A4W3JHD5"/>
<dbReference type="PROSITE" id="PS50189">
    <property type="entry name" value="NTR"/>
    <property type="match status" value="1"/>
</dbReference>
<dbReference type="Ensembl" id="ENSCMIT00000037970.1">
    <property type="protein sequence ID" value="ENSCMIP00000037428.1"/>
    <property type="gene ID" value="ENSCMIG00000015744.1"/>
</dbReference>
<reference evidence="14" key="1">
    <citation type="journal article" date="2006" name="Science">
        <title>Ancient noncoding elements conserved in the human genome.</title>
        <authorList>
            <person name="Venkatesh B."/>
            <person name="Kirkness E.F."/>
            <person name="Loh Y.H."/>
            <person name="Halpern A.L."/>
            <person name="Lee A.P."/>
            <person name="Johnson J."/>
            <person name="Dandona N."/>
            <person name="Viswanathan L.D."/>
            <person name="Tay A."/>
            <person name="Venter J.C."/>
            <person name="Strausberg R.L."/>
            <person name="Brenner S."/>
        </authorList>
    </citation>
    <scope>NUCLEOTIDE SEQUENCE [LARGE SCALE GENOMIC DNA]</scope>
</reference>
<dbReference type="GO" id="GO:0005615">
    <property type="term" value="C:extracellular space"/>
    <property type="evidence" value="ECO:0007669"/>
    <property type="project" value="TreeGrafter"/>
</dbReference>
<keyword evidence="14" id="KW-1185">Reference proteome</keyword>
<feature type="disulfide bond" evidence="9">
    <location>
        <begin position="114"/>
        <end position="138"/>
    </location>
</feature>
<dbReference type="GeneTree" id="ENSGT00940000164657"/>
<comment type="caution">
    <text evidence="9">Lacks conserved residue(s) required for the propagation of feature annotation.</text>
</comment>
<feature type="disulfide bond" evidence="9">
    <location>
        <begin position="49"/>
        <end position="95"/>
    </location>
</feature>
<accession>A0A4W3JHD5</accession>
<protein>
    <submittedName>
        <fullName evidence="13">Secreted frizzled-related protein 2-like</fullName>
    </submittedName>
</protein>
<organism evidence="13 14">
    <name type="scientific">Callorhinchus milii</name>
    <name type="common">Ghost shark</name>
    <dbReference type="NCBI Taxonomy" id="7868"/>
    <lineage>
        <taxon>Eukaryota</taxon>
        <taxon>Metazoa</taxon>
        <taxon>Chordata</taxon>
        <taxon>Craniata</taxon>
        <taxon>Vertebrata</taxon>
        <taxon>Chondrichthyes</taxon>
        <taxon>Holocephali</taxon>
        <taxon>Chimaeriformes</taxon>
        <taxon>Callorhinchidae</taxon>
        <taxon>Callorhinchus</taxon>
    </lineage>
</organism>
<keyword evidence="7" id="KW-0221">Differentiation</keyword>
<dbReference type="GO" id="GO:0017147">
    <property type="term" value="F:Wnt-protein binding"/>
    <property type="evidence" value="ECO:0007669"/>
    <property type="project" value="TreeGrafter"/>
</dbReference>
<evidence type="ECO:0000256" key="10">
    <source>
        <dbReference type="SAM" id="SignalP"/>
    </source>
</evidence>
<feature type="domain" description="FZ" evidence="11">
    <location>
        <begin position="34"/>
        <end position="151"/>
    </location>
</feature>
<feature type="signal peptide" evidence="10">
    <location>
        <begin position="1"/>
        <end position="30"/>
    </location>
</feature>
<evidence type="ECO:0000256" key="4">
    <source>
        <dbReference type="ARBA" id="ARBA00022525"/>
    </source>
</evidence>
<dbReference type="InterPro" id="IPR001134">
    <property type="entry name" value="Netrin_domain"/>
</dbReference>
<dbReference type="Gene3D" id="1.10.2000.10">
    <property type="entry name" value="Frizzled cysteine-rich domain"/>
    <property type="match status" value="1"/>
</dbReference>
<evidence type="ECO:0000256" key="8">
    <source>
        <dbReference type="ARBA" id="ARBA00023157"/>
    </source>
</evidence>
<dbReference type="STRING" id="7868.ENSCMIP00000037428"/>
<dbReference type="GO" id="GO:0035567">
    <property type="term" value="P:non-canonical Wnt signaling pathway"/>
    <property type="evidence" value="ECO:0007669"/>
    <property type="project" value="TreeGrafter"/>
</dbReference>
<evidence type="ECO:0000256" key="1">
    <source>
        <dbReference type="ARBA" id="ARBA00004613"/>
    </source>
</evidence>
<comment type="subcellular location">
    <subcellularLocation>
        <location evidence="1">Secreted</location>
    </subcellularLocation>
</comment>
<keyword evidence="6 10" id="KW-0732">Signal</keyword>
<dbReference type="Pfam" id="PF01392">
    <property type="entry name" value="Fz"/>
    <property type="match status" value="1"/>
</dbReference>
<gene>
    <name evidence="13" type="primary">szl</name>
</gene>
<dbReference type="GO" id="GO:0060070">
    <property type="term" value="P:canonical Wnt signaling pathway"/>
    <property type="evidence" value="ECO:0007669"/>
    <property type="project" value="TreeGrafter"/>
</dbReference>
<dbReference type="PROSITE" id="PS50038">
    <property type="entry name" value="FZ"/>
    <property type="match status" value="1"/>
</dbReference>
<dbReference type="Proteomes" id="UP000314986">
    <property type="component" value="Unassembled WGS sequence"/>
</dbReference>
<reference evidence="14" key="2">
    <citation type="journal article" date="2007" name="PLoS Biol.">
        <title>Survey sequencing and comparative analysis of the elephant shark (Callorhinchus milii) genome.</title>
        <authorList>
            <person name="Venkatesh B."/>
            <person name="Kirkness E.F."/>
            <person name="Loh Y.H."/>
            <person name="Halpern A.L."/>
            <person name="Lee A.P."/>
            <person name="Johnson J."/>
            <person name="Dandona N."/>
            <person name="Viswanathan L.D."/>
            <person name="Tay A."/>
            <person name="Venter J.C."/>
            <person name="Strausberg R.L."/>
            <person name="Brenner S."/>
        </authorList>
    </citation>
    <scope>NUCLEOTIDE SEQUENCE [LARGE SCALE GENOMIC DNA]</scope>
</reference>
<dbReference type="InterPro" id="IPR008993">
    <property type="entry name" value="TIMP-like_OB-fold"/>
</dbReference>
<dbReference type="PANTHER" id="PTHR11309:SF11">
    <property type="entry name" value="SECRETED FRIZZLED-RELATED PROTEIN 2"/>
    <property type="match status" value="1"/>
</dbReference>
<sequence length="294" mass="33160">LYLKHQTDPRNLCLFASYALLHLVVTAVQCFDIGISTKCVAIPEEMGLCQDVGYSEMRLPNLMGHTTLGEVIPKSAAWESLLRTGCHSEARTFLCALFAPICLDTFIQPCRSMCTAVRNSCLQVLTCHGHSWPEALDCDRFPADEDTCLTSISKETPTYRKFFPKPICQGCPVTEELSAHKRVLQTFCQNNFAVKVKLAKRKSASGDSELEIDGRVEMISSGSLFPFGTHTIIQQWLLINTNCAHKMMRGNRVVQYVLIGDVQDSNIIVNKVYLWHRKDTQLMLAARKWKQHKC</sequence>
<keyword evidence="4" id="KW-0964">Secreted</keyword>
<evidence type="ECO:0000259" key="12">
    <source>
        <dbReference type="PROSITE" id="PS50189"/>
    </source>
</evidence>
<evidence type="ECO:0000313" key="13">
    <source>
        <dbReference type="Ensembl" id="ENSCMIP00000037428.1"/>
    </source>
</evidence>
<reference evidence="13" key="5">
    <citation type="submission" date="2025-09" db="UniProtKB">
        <authorList>
            <consortium name="Ensembl"/>
        </authorList>
    </citation>
    <scope>IDENTIFICATION</scope>
</reference>
<dbReference type="PANTHER" id="PTHR11309">
    <property type="entry name" value="FRIZZLED"/>
    <property type="match status" value="1"/>
</dbReference>
<dbReference type="SUPFAM" id="SSF50242">
    <property type="entry name" value="TIMP-like"/>
    <property type="match status" value="1"/>
</dbReference>
<dbReference type="InterPro" id="IPR036790">
    <property type="entry name" value="Frizzled_dom_sf"/>
</dbReference>
<dbReference type="FunFam" id="1.10.2000.10:FF:000001">
    <property type="entry name" value="secreted frizzled-related protein 2"/>
    <property type="match status" value="1"/>
</dbReference>
<keyword evidence="5" id="KW-0879">Wnt signaling pathway</keyword>
<feature type="chain" id="PRO_5021352237" evidence="10">
    <location>
        <begin position="31"/>
        <end position="294"/>
    </location>
</feature>
<dbReference type="OMA" id="PACQNCP"/>
<reference evidence="14" key="3">
    <citation type="journal article" date="2014" name="Nature">
        <title>Elephant shark genome provides unique insights into gnathostome evolution.</title>
        <authorList>
            <consortium name="International Elephant Shark Genome Sequencing Consortium"/>
            <person name="Venkatesh B."/>
            <person name="Lee A.P."/>
            <person name="Ravi V."/>
            <person name="Maurya A.K."/>
            <person name="Lian M.M."/>
            <person name="Swann J.B."/>
            <person name="Ohta Y."/>
            <person name="Flajnik M.F."/>
            <person name="Sutoh Y."/>
            <person name="Kasahara M."/>
            <person name="Hoon S."/>
            <person name="Gangu V."/>
            <person name="Roy S.W."/>
            <person name="Irimia M."/>
            <person name="Korzh V."/>
            <person name="Kondrychyn I."/>
            <person name="Lim Z.W."/>
            <person name="Tay B.H."/>
            <person name="Tohari S."/>
            <person name="Kong K.W."/>
            <person name="Ho S."/>
            <person name="Lorente-Galdos B."/>
            <person name="Quilez J."/>
            <person name="Marques-Bonet T."/>
            <person name="Raney B.J."/>
            <person name="Ingham P.W."/>
            <person name="Tay A."/>
            <person name="Hillier L.W."/>
            <person name="Minx P."/>
            <person name="Boehm T."/>
            <person name="Wilson R.K."/>
            <person name="Brenner S."/>
            <person name="Warren W.C."/>
        </authorList>
    </citation>
    <scope>NUCLEOTIDE SEQUENCE [LARGE SCALE GENOMIC DNA]</scope>
</reference>
<comment type="similarity">
    <text evidence="2">Belongs to the secreted frizzled-related protein (sFRP) family.</text>
</comment>
<evidence type="ECO:0000256" key="2">
    <source>
        <dbReference type="ARBA" id="ARBA00010054"/>
    </source>
</evidence>
<evidence type="ECO:0000256" key="5">
    <source>
        <dbReference type="ARBA" id="ARBA00022687"/>
    </source>
</evidence>
<dbReference type="SUPFAM" id="SSF63501">
    <property type="entry name" value="Frizzled cysteine-rich domain"/>
    <property type="match status" value="1"/>
</dbReference>
<dbReference type="InterPro" id="IPR020067">
    <property type="entry name" value="Frizzled_dom"/>
</dbReference>
<evidence type="ECO:0000256" key="6">
    <source>
        <dbReference type="ARBA" id="ARBA00022729"/>
    </source>
</evidence>
<evidence type="ECO:0000256" key="7">
    <source>
        <dbReference type="ARBA" id="ARBA00022782"/>
    </source>
</evidence>
<dbReference type="AlphaFoldDB" id="A0A4W3JHD5"/>
<evidence type="ECO:0000256" key="9">
    <source>
        <dbReference type="PROSITE-ProRule" id="PRU00090"/>
    </source>
</evidence>
<keyword evidence="3" id="KW-0217">Developmental protein</keyword>
<feature type="domain" description="NTR" evidence="12">
    <location>
        <begin position="171"/>
        <end position="294"/>
    </location>
</feature>